<dbReference type="EMBL" id="PJNB01000001">
    <property type="protein sequence ID" value="PKW15819.1"/>
    <property type="molecule type" value="Genomic_DNA"/>
</dbReference>
<dbReference type="AlphaFoldDB" id="A0A2N3XYW7"/>
<dbReference type="STRING" id="994479.GCA_000194155_03629"/>
<sequence length="34" mass="3567">MGEDIRVVLAKDQGTVVGAFAALPELHPDCFGPL</sequence>
<accession>A0A2N3XYW7</accession>
<name>A0A2N3XYW7_SACSN</name>
<proteinExistence type="predicted"/>
<comment type="caution">
    <text evidence="1">The sequence shown here is derived from an EMBL/GenBank/DDBJ whole genome shotgun (WGS) entry which is preliminary data.</text>
</comment>
<dbReference type="Proteomes" id="UP000233786">
    <property type="component" value="Unassembled WGS sequence"/>
</dbReference>
<evidence type="ECO:0000313" key="2">
    <source>
        <dbReference type="Proteomes" id="UP000233786"/>
    </source>
</evidence>
<gene>
    <name evidence="1" type="ORF">A8926_3589</name>
</gene>
<protein>
    <submittedName>
        <fullName evidence="1">Uncharacterized protein</fullName>
    </submittedName>
</protein>
<keyword evidence="2" id="KW-1185">Reference proteome</keyword>
<evidence type="ECO:0000313" key="1">
    <source>
        <dbReference type="EMBL" id="PKW15819.1"/>
    </source>
</evidence>
<organism evidence="1 2">
    <name type="scientific">Saccharopolyspora spinosa</name>
    <dbReference type="NCBI Taxonomy" id="60894"/>
    <lineage>
        <taxon>Bacteria</taxon>
        <taxon>Bacillati</taxon>
        <taxon>Actinomycetota</taxon>
        <taxon>Actinomycetes</taxon>
        <taxon>Pseudonocardiales</taxon>
        <taxon>Pseudonocardiaceae</taxon>
        <taxon>Saccharopolyspora</taxon>
    </lineage>
</organism>
<reference evidence="1" key="1">
    <citation type="submission" date="2017-12" db="EMBL/GenBank/DDBJ databases">
        <title>Sequencing the genomes of 1000 Actinobacteria strains.</title>
        <authorList>
            <person name="Klenk H.-P."/>
        </authorList>
    </citation>
    <scope>NUCLEOTIDE SEQUENCE [LARGE SCALE GENOMIC DNA]</scope>
    <source>
        <strain evidence="1">DSM 44228</strain>
    </source>
</reference>